<sequence length="280" mass="31047">MHDTTRATDAAARPRARLALRLVPASLVSASAVLLFGLHTPVSIPAGYLLLGFALATAFVIDRPLAHDLALVALGLLLISTISLAANIDYPNMALMGTVLTLAVLLPYLVSRYLYRERAIRFPIRTGRPWTSAALGYLVVVIALGYTILPTYFIRSGAFQNWPTVTAPDEIGRLFVGVGFVGIWDELFFICTVFALLRRHFPDWLANLLQAVIFTSFLWELGYRSWGPLITFPFALLQGFTFALTKSLGYVIVVHLLFDLVVFLVIVHAHTPAWLPIFLY</sequence>
<dbReference type="RefSeq" id="WP_243011785.1">
    <property type="nucleotide sequence ID" value="NZ_JALGAR010000002.1"/>
</dbReference>
<evidence type="ECO:0000313" key="4">
    <source>
        <dbReference type="Proteomes" id="UP001165341"/>
    </source>
</evidence>
<dbReference type="Pfam" id="PF02517">
    <property type="entry name" value="Rce1-like"/>
    <property type="match status" value="1"/>
</dbReference>
<feature type="transmembrane region" description="Helical" evidence="1">
    <location>
        <begin position="135"/>
        <end position="154"/>
    </location>
</feature>
<gene>
    <name evidence="3" type="ORF">MQH31_09180</name>
</gene>
<proteinExistence type="predicted"/>
<keyword evidence="1" id="KW-0472">Membrane</keyword>
<keyword evidence="1" id="KW-0812">Transmembrane</keyword>
<evidence type="ECO:0000259" key="2">
    <source>
        <dbReference type="Pfam" id="PF02517"/>
    </source>
</evidence>
<protein>
    <submittedName>
        <fullName evidence="3">CPBP family intramembrane metalloprotease</fullName>
    </submittedName>
</protein>
<keyword evidence="4" id="KW-1185">Reference proteome</keyword>
<name>A0AA41QVT5_9MICO</name>
<dbReference type="GO" id="GO:0008237">
    <property type="term" value="F:metallopeptidase activity"/>
    <property type="evidence" value="ECO:0007669"/>
    <property type="project" value="UniProtKB-KW"/>
</dbReference>
<dbReference type="EMBL" id="JALGAR010000002">
    <property type="protein sequence ID" value="MCI4657978.1"/>
    <property type="molecule type" value="Genomic_DNA"/>
</dbReference>
<dbReference type="GO" id="GO:0004175">
    <property type="term" value="F:endopeptidase activity"/>
    <property type="evidence" value="ECO:0007669"/>
    <property type="project" value="UniProtKB-ARBA"/>
</dbReference>
<feature type="transmembrane region" description="Helical" evidence="1">
    <location>
        <begin position="69"/>
        <end position="88"/>
    </location>
</feature>
<keyword evidence="3" id="KW-0378">Hydrolase</keyword>
<dbReference type="AlphaFoldDB" id="A0AA41QVT5"/>
<comment type="caution">
    <text evidence="3">The sequence shown here is derived from an EMBL/GenBank/DDBJ whole genome shotgun (WGS) entry which is preliminary data.</text>
</comment>
<accession>A0AA41QVT5</accession>
<dbReference type="Proteomes" id="UP001165341">
    <property type="component" value="Unassembled WGS sequence"/>
</dbReference>
<feature type="domain" description="CAAX prenyl protease 2/Lysostaphin resistance protein A-like" evidence="2">
    <location>
        <begin position="173"/>
        <end position="261"/>
    </location>
</feature>
<feature type="transmembrane region" description="Helical" evidence="1">
    <location>
        <begin position="18"/>
        <end position="38"/>
    </location>
</feature>
<evidence type="ECO:0000256" key="1">
    <source>
        <dbReference type="SAM" id="Phobius"/>
    </source>
</evidence>
<organism evidence="3 4">
    <name type="scientific">Cryobacterium zhongshanensis</name>
    <dbReference type="NCBI Taxonomy" id="2928153"/>
    <lineage>
        <taxon>Bacteria</taxon>
        <taxon>Bacillati</taxon>
        <taxon>Actinomycetota</taxon>
        <taxon>Actinomycetes</taxon>
        <taxon>Micrococcales</taxon>
        <taxon>Microbacteriaceae</taxon>
        <taxon>Cryobacterium</taxon>
    </lineage>
</organism>
<dbReference type="InterPro" id="IPR003675">
    <property type="entry name" value="Rce1/LyrA-like_dom"/>
</dbReference>
<feature type="transmembrane region" description="Helical" evidence="1">
    <location>
        <begin position="174"/>
        <end position="197"/>
    </location>
</feature>
<dbReference type="GO" id="GO:0080120">
    <property type="term" value="P:CAAX-box protein maturation"/>
    <property type="evidence" value="ECO:0007669"/>
    <property type="project" value="UniProtKB-ARBA"/>
</dbReference>
<feature type="transmembrane region" description="Helical" evidence="1">
    <location>
        <begin position="94"/>
        <end position="115"/>
    </location>
</feature>
<keyword evidence="3" id="KW-0645">Protease</keyword>
<keyword evidence="3" id="KW-0482">Metalloprotease</keyword>
<keyword evidence="1" id="KW-1133">Transmembrane helix</keyword>
<reference evidence="3" key="1">
    <citation type="submission" date="2022-03" db="EMBL/GenBank/DDBJ databases">
        <title>Cryobacterium sp. nov. strain ZS14-85, isolated from Antarctic soil.</title>
        <authorList>
            <person name="Li J."/>
            <person name="Niu G."/>
        </authorList>
    </citation>
    <scope>NUCLEOTIDE SEQUENCE</scope>
    <source>
        <strain evidence="3">ZS14-85</strain>
    </source>
</reference>
<evidence type="ECO:0000313" key="3">
    <source>
        <dbReference type="EMBL" id="MCI4657978.1"/>
    </source>
</evidence>
<feature type="transmembrane region" description="Helical" evidence="1">
    <location>
        <begin position="251"/>
        <end position="270"/>
    </location>
</feature>
<feature type="transmembrane region" description="Helical" evidence="1">
    <location>
        <begin position="44"/>
        <end position="62"/>
    </location>
</feature>